<dbReference type="PANTHER" id="PTHR37955:SF1">
    <property type="entry name" value="DEP DOMAIN-CONTAINING PROTEIN"/>
    <property type="match status" value="1"/>
</dbReference>
<dbReference type="AlphaFoldDB" id="A0A3S0U2R8"/>
<dbReference type="Pfam" id="PF03595">
    <property type="entry name" value="SLAC1"/>
    <property type="match status" value="1"/>
</dbReference>
<feature type="transmembrane region" description="Helical" evidence="5">
    <location>
        <begin position="172"/>
        <end position="193"/>
    </location>
</feature>
<reference evidence="8 9" key="1">
    <citation type="submission" date="2018-12" db="EMBL/GenBank/DDBJ databases">
        <authorList>
            <person name="Lunina O.N."/>
            <person name="Grouzdev D.S."/>
            <person name="Gorlenko V.M."/>
            <person name="Savvichev A.S."/>
        </authorList>
    </citation>
    <scope>NUCLEOTIDE SEQUENCE [LARGE SCALE GENOMIC DNA]</scope>
    <source>
        <strain evidence="8 9">BrKhr-17</strain>
    </source>
</reference>
<feature type="transmembrane region" description="Helical" evidence="5">
    <location>
        <begin position="265"/>
        <end position="284"/>
    </location>
</feature>
<proteinExistence type="predicted"/>
<accession>A0A3S0U2R8</accession>
<organism evidence="8 9">
    <name type="scientific">Chlorobium phaeovibrioides</name>
    <dbReference type="NCBI Taxonomy" id="1094"/>
    <lineage>
        <taxon>Bacteria</taxon>
        <taxon>Pseudomonadati</taxon>
        <taxon>Chlorobiota</taxon>
        <taxon>Chlorobiia</taxon>
        <taxon>Chlorobiales</taxon>
        <taxon>Chlorobiaceae</taxon>
        <taxon>Chlorobium/Pelodictyon group</taxon>
        <taxon>Chlorobium</taxon>
    </lineage>
</organism>
<keyword evidence="4 5" id="KW-0472">Membrane</keyword>
<evidence type="ECO:0000313" key="8">
    <source>
        <dbReference type="EMBL" id="RTY40033.1"/>
    </source>
</evidence>
<dbReference type="InterPro" id="IPR004695">
    <property type="entry name" value="SLAC1/Mae1/Ssu1/TehA"/>
</dbReference>
<dbReference type="GO" id="GO:0046583">
    <property type="term" value="F:monoatomic cation efflux transmembrane transporter activity"/>
    <property type="evidence" value="ECO:0007669"/>
    <property type="project" value="TreeGrafter"/>
</dbReference>
<protein>
    <submittedName>
        <fullName evidence="8">C4-dicarboxylate ABC transporter</fullName>
    </submittedName>
</protein>
<evidence type="ECO:0000256" key="1">
    <source>
        <dbReference type="ARBA" id="ARBA00004141"/>
    </source>
</evidence>
<dbReference type="OMA" id="MIYRFMF"/>
<dbReference type="PANTHER" id="PTHR37955">
    <property type="entry name" value="TELLURITE RESISTANCE PROTEIN TEHA"/>
    <property type="match status" value="1"/>
</dbReference>
<dbReference type="InterPro" id="IPR052951">
    <property type="entry name" value="Tellurite_res_ion_channel"/>
</dbReference>
<feature type="transmembrane region" description="Helical" evidence="5">
    <location>
        <begin position="205"/>
        <end position="225"/>
    </location>
</feature>
<dbReference type="CDD" id="cd09323">
    <property type="entry name" value="TDT_SLAC1_like"/>
    <property type="match status" value="1"/>
</dbReference>
<evidence type="ECO:0000313" key="6">
    <source>
        <dbReference type="EMBL" id="KAA6232465.1"/>
    </source>
</evidence>
<evidence type="ECO:0000313" key="10">
    <source>
        <dbReference type="Proteomes" id="UP000327458"/>
    </source>
</evidence>
<comment type="caution">
    <text evidence="8">The sequence shown here is derived from an EMBL/GenBank/DDBJ whole genome shotgun (WGS) entry which is preliminary data.</text>
</comment>
<evidence type="ECO:0000313" key="7">
    <source>
        <dbReference type="EMBL" id="MWV54318.1"/>
    </source>
</evidence>
<keyword evidence="3 5" id="KW-1133">Transmembrane helix</keyword>
<keyword evidence="2 5" id="KW-0812">Transmembrane</keyword>
<evidence type="ECO:0000313" key="11">
    <source>
        <dbReference type="Proteomes" id="UP000489351"/>
    </source>
</evidence>
<evidence type="ECO:0000256" key="3">
    <source>
        <dbReference type="ARBA" id="ARBA00022989"/>
    </source>
</evidence>
<reference evidence="6 10" key="2">
    <citation type="submission" date="2019-07" db="EMBL/GenBank/DDBJ databases">
        <title>Draft genome Sequence of Chlorobium phaeovibrioides sp. strain PhvTcv-s14, from the Phylum Chlorobi.</title>
        <authorList>
            <person name="Babenko V."/>
            <person name="Boldyreva D."/>
            <person name="Kanygina A."/>
            <person name="Selezneva O."/>
            <person name="Akopiyan T."/>
            <person name="Lunina O."/>
        </authorList>
    </citation>
    <scope>NUCLEOTIDE SEQUENCE [LARGE SCALE GENOMIC DNA]</scope>
    <source>
        <strain evidence="6 10">GrTcv12</strain>
    </source>
</reference>
<dbReference type="GO" id="GO:0005886">
    <property type="term" value="C:plasma membrane"/>
    <property type="evidence" value="ECO:0007669"/>
    <property type="project" value="TreeGrafter"/>
</dbReference>
<dbReference type="EMBL" id="RXYK01000001">
    <property type="protein sequence ID" value="RTY40033.1"/>
    <property type="molecule type" value="Genomic_DNA"/>
</dbReference>
<dbReference type="InterPro" id="IPR038665">
    <property type="entry name" value="Voltage-dep_anion_channel_sf"/>
</dbReference>
<dbReference type="Proteomes" id="UP000279908">
    <property type="component" value="Unassembled WGS sequence"/>
</dbReference>
<feature type="transmembrane region" description="Helical" evidence="5">
    <location>
        <begin position="290"/>
        <end position="311"/>
    </location>
</feature>
<name>A0A3S0U2R8_CHLPH</name>
<feature type="transmembrane region" description="Helical" evidence="5">
    <location>
        <begin position="112"/>
        <end position="136"/>
    </location>
</feature>
<dbReference type="Proteomes" id="UP000489351">
    <property type="component" value="Unassembled WGS sequence"/>
</dbReference>
<evidence type="ECO:0000256" key="2">
    <source>
        <dbReference type="ARBA" id="ARBA00022692"/>
    </source>
</evidence>
<dbReference type="EMBL" id="VMRG01000001">
    <property type="protein sequence ID" value="KAA6232465.1"/>
    <property type="molecule type" value="Genomic_DNA"/>
</dbReference>
<sequence>MTTQAGYEEQPLRLRNFHITFFAIILGMAGFTLAIQKGSGLFPVLEPANAWLLYFTLALFGLVSLVYLVKAVTHPDTIVKEWNHPVKVNFFPLIAKICLVLSVVYLDRSMQVSYYLWVTGVVLQLLASVFIISSWINQSHFKIEHMTPGWFIPIVGAIIVPIAGVKHGFIEVSWFFFAVGIIFWIALFTIVMYRMIFHASIPDRLLPTLFILFAPPAIGFIAYVKLGGGELDAFARILYYFSLFMFVLVLFQLPMLSKINFYLSWWAYSFPVAAKALATLLMYHLTMNPFFKSIAIFELGFLILIIVVLLIRTLMAVVRGEICVED</sequence>
<dbReference type="RefSeq" id="WP_011890065.1">
    <property type="nucleotide sequence ID" value="NZ_CP041698.1"/>
</dbReference>
<keyword evidence="11" id="KW-1185">Reference proteome</keyword>
<gene>
    <name evidence="8" type="ORF">EKD02_01155</name>
    <name evidence="6" type="ORF">FP507_04730</name>
    <name evidence="7" type="ORF">GJ685_04460</name>
</gene>
<dbReference type="EMBL" id="WUBZ01000010">
    <property type="protein sequence ID" value="MWV54318.1"/>
    <property type="molecule type" value="Genomic_DNA"/>
</dbReference>
<feature type="transmembrane region" description="Helical" evidence="5">
    <location>
        <begin position="17"/>
        <end position="36"/>
    </location>
</feature>
<dbReference type="Proteomes" id="UP000327458">
    <property type="component" value="Unassembled WGS sequence"/>
</dbReference>
<evidence type="ECO:0000256" key="4">
    <source>
        <dbReference type="ARBA" id="ARBA00023136"/>
    </source>
</evidence>
<reference evidence="7 11" key="3">
    <citation type="submission" date="2019-11" db="EMBL/GenBank/DDBJ databases">
        <title>Green- and brown-colored morphotypes of Chlorobia in the stratified aquatic ecosystems of Kandalaksha Gulf (White Sea): A model for study of the accessory genome evolution.</title>
        <authorList>
            <person name="Grouzdev D.S."/>
        </authorList>
    </citation>
    <scope>NUCLEOTIDE SEQUENCE [LARGE SCALE GENOMIC DNA]</scope>
    <source>
        <strain evidence="7 11">ZM</strain>
    </source>
</reference>
<evidence type="ECO:0000256" key="5">
    <source>
        <dbReference type="SAM" id="Phobius"/>
    </source>
</evidence>
<dbReference type="Gene3D" id="1.50.10.150">
    <property type="entry name" value="Voltage-dependent anion channel"/>
    <property type="match status" value="1"/>
</dbReference>
<feature type="transmembrane region" description="Helical" evidence="5">
    <location>
        <begin position="237"/>
        <end position="253"/>
    </location>
</feature>
<feature type="transmembrane region" description="Helical" evidence="5">
    <location>
        <begin position="48"/>
        <end position="69"/>
    </location>
</feature>
<feature type="transmembrane region" description="Helical" evidence="5">
    <location>
        <begin position="148"/>
        <end position="166"/>
    </location>
</feature>
<evidence type="ECO:0000313" key="9">
    <source>
        <dbReference type="Proteomes" id="UP000279908"/>
    </source>
</evidence>
<comment type="subcellular location">
    <subcellularLocation>
        <location evidence="1">Membrane</location>
        <topology evidence="1">Multi-pass membrane protein</topology>
    </subcellularLocation>
</comment>